<dbReference type="eggNOG" id="COG4886">
    <property type="taxonomic scope" value="Bacteria"/>
</dbReference>
<dbReference type="RefSeq" id="WP_020088430.1">
    <property type="nucleotide sequence ID" value="NZ_AZCZ01000003.1"/>
</dbReference>
<evidence type="ECO:0000313" key="4">
    <source>
        <dbReference type="Proteomes" id="UP000051176"/>
    </source>
</evidence>
<dbReference type="Gene3D" id="2.60.120.200">
    <property type="match status" value="1"/>
</dbReference>
<proteinExistence type="predicted"/>
<dbReference type="InterPro" id="IPR013320">
    <property type="entry name" value="ConA-like_dom_sf"/>
</dbReference>
<organism evidence="3 4">
    <name type="scientific">Levilactobacillus parabrevis ATCC 53295</name>
    <dbReference type="NCBI Taxonomy" id="1267003"/>
    <lineage>
        <taxon>Bacteria</taxon>
        <taxon>Bacillati</taxon>
        <taxon>Bacillota</taxon>
        <taxon>Bacilli</taxon>
        <taxon>Lactobacillales</taxon>
        <taxon>Lactobacillaceae</taxon>
        <taxon>Levilactobacillus</taxon>
    </lineage>
</organism>
<dbReference type="PATRIC" id="fig|1267003.4.peg.1210"/>
<dbReference type="InterPro" id="IPR027994">
    <property type="entry name" value="WxL_dom"/>
</dbReference>
<dbReference type="Pfam" id="PF13731">
    <property type="entry name" value="WxL"/>
    <property type="match status" value="1"/>
</dbReference>
<feature type="domain" description="WxL" evidence="2">
    <location>
        <begin position="602"/>
        <end position="711"/>
    </location>
</feature>
<keyword evidence="1" id="KW-0732">Signal</keyword>
<evidence type="ECO:0000313" key="3">
    <source>
        <dbReference type="EMBL" id="KRK39346.1"/>
    </source>
</evidence>
<dbReference type="SUPFAM" id="SSF49899">
    <property type="entry name" value="Concanavalin A-like lectins/glucanases"/>
    <property type="match status" value="1"/>
</dbReference>
<name>A0A0R1H6V8_9LACO</name>
<gene>
    <name evidence="3" type="ORF">FD07_GL001141</name>
</gene>
<accession>A0A0R1H6V8</accession>
<feature type="chain" id="PRO_5006404952" description="WxL domain-containing protein" evidence="1">
    <location>
        <begin position="26"/>
        <end position="712"/>
    </location>
</feature>
<evidence type="ECO:0000256" key="1">
    <source>
        <dbReference type="SAM" id="SignalP"/>
    </source>
</evidence>
<dbReference type="Proteomes" id="UP000051176">
    <property type="component" value="Unassembled WGS sequence"/>
</dbReference>
<dbReference type="OrthoDB" id="2306834at2"/>
<evidence type="ECO:0000259" key="2">
    <source>
        <dbReference type="Pfam" id="PF13731"/>
    </source>
</evidence>
<reference evidence="3 4" key="1">
    <citation type="journal article" date="2015" name="Genome Announc.">
        <title>Expanding the biotechnology potential of lactobacilli through comparative genomics of 213 strains and associated genera.</title>
        <authorList>
            <person name="Sun Z."/>
            <person name="Harris H.M."/>
            <person name="McCann A."/>
            <person name="Guo C."/>
            <person name="Argimon S."/>
            <person name="Zhang W."/>
            <person name="Yang X."/>
            <person name="Jeffery I.B."/>
            <person name="Cooney J.C."/>
            <person name="Kagawa T.F."/>
            <person name="Liu W."/>
            <person name="Song Y."/>
            <person name="Salvetti E."/>
            <person name="Wrobel A."/>
            <person name="Rasinkangas P."/>
            <person name="Parkhill J."/>
            <person name="Rea M.C."/>
            <person name="O'Sullivan O."/>
            <person name="Ritari J."/>
            <person name="Douillard F.P."/>
            <person name="Paul Ross R."/>
            <person name="Yang R."/>
            <person name="Briner A.E."/>
            <person name="Felis G.E."/>
            <person name="de Vos W.M."/>
            <person name="Barrangou R."/>
            <person name="Klaenhammer T.R."/>
            <person name="Caufield P.W."/>
            <person name="Cui Y."/>
            <person name="Zhang H."/>
            <person name="O'Toole P.W."/>
        </authorList>
    </citation>
    <scope>NUCLEOTIDE SEQUENCE [LARGE SCALE GENOMIC DNA]</scope>
    <source>
        <strain evidence="3 4">ATCC 53295</strain>
    </source>
</reference>
<feature type="signal peptide" evidence="1">
    <location>
        <begin position="1"/>
        <end position="25"/>
    </location>
</feature>
<sequence length="712" mass="76520">MHKRWLSAGLILLAVTLSNGLTAHADSDYTNALATAPQGILLDKTDAIMTLGTASMSSAAVVDTTNPAAPNTQAARLTNGSNQFGAIWSTDDNYFNLKEDETVSMWMYFGDKGTKAADGMAFVLQNDSEGIGASPKFGRFGVIGETLGAWGIDKNPVQSSSAGIAKTAIQNSWAVEFDTAFNNQTGGHAAGQGNSFDIGFPAAHIASSYPGLATTYHQYVDPGTWGITKTNYYYSLQHNGLITNSKNPGFLANGQWHHVTIHWNDLAETMTYTFNDKNPQTGERQPGVSRTVRLNQKAIDPTGSNRVRWGITGATGSRWSNNLVVFEDTPGNVKADTRTTLTDLTREREIQDHGTTVANDQVRLDYHLDYRDGRQPWSSIIAKLNLPKSIDFEEAKITYSGDRLPETLDVSKIKDNQLLTELGYAMDSAYPSATISLTGRVAPVSKTTKVARTSSTFSSNALIRTVETPTFTINPSVDLNLAVTSGQTVNLKAQEGTTVTGKVDMVTSAETAPLAKLAVTLNKAKLPDVALNADGTFTLPVTSEMLRQGKNTLNLRAVTADGDKSNLVTVTITVTGELKFSYISPNESFQNSTLTDKNQLVHRDGDWQLVVQDTRGTGSQWTLMAQASPFVSETGVKLGGGPVYISKRGVTPIGASPTPVLTHTTNDANLDGKFNVSAHWEKKSGVLLAVDSGTVPGNYSGSITWTLEDAPQ</sequence>
<keyword evidence="4" id="KW-1185">Reference proteome</keyword>
<protein>
    <recommendedName>
        <fullName evidence="2">WxL domain-containing protein</fullName>
    </recommendedName>
</protein>
<dbReference type="STRING" id="357278.IV61_GL000055"/>
<dbReference type="EMBL" id="AZCZ01000003">
    <property type="protein sequence ID" value="KRK39346.1"/>
    <property type="molecule type" value="Genomic_DNA"/>
</dbReference>
<dbReference type="AlphaFoldDB" id="A0A0R1H6V8"/>
<comment type="caution">
    <text evidence="3">The sequence shown here is derived from an EMBL/GenBank/DDBJ whole genome shotgun (WGS) entry which is preliminary data.</text>
</comment>